<proteinExistence type="predicted"/>
<dbReference type="AlphaFoldDB" id="A0A420DZU6"/>
<dbReference type="RefSeq" id="WP_038005976.1">
    <property type="nucleotide sequence ID" value="NZ_RAQM01000009.1"/>
</dbReference>
<dbReference type="InterPro" id="IPR003646">
    <property type="entry name" value="SH3-like_bac-type"/>
</dbReference>
<dbReference type="Gene3D" id="2.30.30.40">
    <property type="entry name" value="SH3 Domains"/>
    <property type="match status" value="1"/>
</dbReference>
<gene>
    <name evidence="2" type="ORF">C8N26_1760</name>
</gene>
<evidence type="ECO:0000259" key="1">
    <source>
        <dbReference type="PROSITE" id="PS51781"/>
    </source>
</evidence>
<dbReference type="EMBL" id="RAQM01000009">
    <property type="protein sequence ID" value="RKF03375.1"/>
    <property type="molecule type" value="Genomic_DNA"/>
</dbReference>
<organism evidence="2 3">
    <name type="scientific">Tenacibaculum lutimaris</name>
    <dbReference type="NCBI Taxonomy" id="285258"/>
    <lineage>
        <taxon>Bacteria</taxon>
        <taxon>Pseudomonadati</taxon>
        <taxon>Bacteroidota</taxon>
        <taxon>Flavobacteriia</taxon>
        <taxon>Flavobacteriales</taxon>
        <taxon>Flavobacteriaceae</taxon>
        <taxon>Tenacibaculum</taxon>
    </lineage>
</organism>
<evidence type="ECO:0000313" key="2">
    <source>
        <dbReference type="EMBL" id="RKF03375.1"/>
    </source>
</evidence>
<reference evidence="2 3" key="1">
    <citation type="submission" date="2018-09" db="EMBL/GenBank/DDBJ databases">
        <title>Genomic Encyclopedia of Archaeal and Bacterial Type Strains, Phase II (KMG-II): from individual species to whole genera.</title>
        <authorList>
            <person name="Goeker M."/>
        </authorList>
    </citation>
    <scope>NUCLEOTIDE SEQUENCE [LARGE SCALE GENOMIC DNA]</scope>
    <source>
        <strain evidence="2 3">DSM 16505</strain>
    </source>
</reference>
<keyword evidence="3" id="KW-1185">Reference proteome</keyword>
<dbReference type="PROSITE" id="PS51781">
    <property type="entry name" value="SH3B"/>
    <property type="match status" value="1"/>
</dbReference>
<name>A0A420DZU6_9FLAO</name>
<dbReference type="Proteomes" id="UP000285780">
    <property type="component" value="Unassembled WGS sequence"/>
</dbReference>
<protein>
    <submittedName>
        <fullName evidence="2">SH3 domain-containing protein</fullName>
    </submittedName>
</protein>
<comment type="caution">
    <text evidence="2">The sequence shown here is derived from an EMBL/GenBank/DDBJ whole genome shotgun (WGS) entry which is preliminary data.</text>
</comment>
<evidence type="ECO:0000313" key="3">
    <source>
        <dbReference type="Proteomes" id="UP000285780"/>
    </source>
</evidence>
<dbReference type="Pfam" id="PF08239">
    <property type="entry name" value="SH3_3"/>
    <property type="match status" value="1"/>
</dbReference>
<feature type="domain" description="SH3b" evidence="1">
    <location>
        <begin position="117"/>
        <end position="181"/>
    </location>
</feature>
<accession>A0A420DZU6</accession>
<sequence>MKIKHQLFGVGMISVVILTLGFAKYPTTKESLKNVSILGCYVDTEARCTGSAYCRACKNCSRCKHCSGGGSCGVCARGKQTRSYTNSYKSDRKTQQTKKTVFNGSTSITSLEKPNNLKTLLVNKKNLNVRSGPDISYYIIQQLEFGEKLSLISTHGKWIKIKVKKTKVVGFVHQSEVLLLED</sequence>